<keyword evidence="3" id="KW-1185">Reference proteome</keyword>
<evidence type="ECO:0000313" key="2">
    <source>
        <dbReference type="EMBL" id="XFO67667.1"/>
    </source>
</evidence>
<feature type="domain" description="MoaF-like" evidence="1">
    <location>
        <begin position="20"/>
        <end position="85"/>
    </location>
</feature>
<dbReference type="Pfam" id="PF22036">
    <property type="entry name" value="MoaF_like"/>
    <property type="match status" value="1"/>
</dbReference>
<accession>A0ABZ3IPL4</accession>
<evidence type="ECO:0000259" key="1">
    <source>
        <dbReference type="Pfam" id="PF22036"/>
    </source>
</evidence>
<protein>
    <recommendedName>
        <fullName evidence="1">MoaF-like domain-containing protein</fullName>
    </recommendedName>
</protein>
<dbReference type="Proteomes" id="UP000216752">
    <property type="component" value="Chromosome"/>
</dbReference>
<dbReference type="EMBL" id="CP155573">
    <property type="protein sequence ID" value="XFO67667.1"/>
    <property type="molecule type" value="Genomic_DNA"/>
</dbReference>
<sequence length="93" mass="10659">MSEIDYLKPETSEAGRFPAIGHTYEVDYGGDYLVQFEFRSVRSMTIFGMKGKYKGFTEKVEISVTPIRTGVFMVAWQEKNQTTVIPLRILKKA</sequence>
<proteinExistence type="predicted"/>
<reference evidence="2" key="1">
    <citation type="submission" date="2024-05" db="EMBL/GenBank/DDBJ databases">
        <title>Isolation and characterization of Sporomusa carbonis sp. nov., a carboxydotrophic hydrogenogen in the genus of Sporomusa isolated from a charcoal burning pile.</title>
        <authorList>
            <person name="Boeer T."/>
            <person name="Rosenbaum F."/>
            <person name="Eysell L."/>
            <person name="Mueller V."/>
            <person name="Daniel R."/>
            <person name="Poehlein A."/>
        </authorList>
    </citation>
    <scope>NUCLEOTIDE SEQUENCE [LARGE SCALE GENOMIC DNA]</scope>
    <source>
        <strain evidence="2">DSM 10669</strain>
    </source>
</reference>
<evidence type="ECO:0000313" key="3">
    <source>
        <dbReference type="Proteomes" id="UP000216752"/>
    </source>
</evidence>
<name>A0ABZ3IPL4_9FIRM</name>
<dbReference type="RefSeq" id="WP_094607312.1">
    <property type="nucleotide sequence ID" value="NZ_CP155573.1"/>
</dbReference>
<organism evidence="2 3">
    <name type="scientific">Sporomusa silvacetica DSM 10669</name>
    <dbReference type="NCBI Taxonomy" id="1123289"/>
    <lineage>
        <taxon>Bacteria</taxon>
        <taxon>Bacillati</taxon>
        <taxon>Bacillota</taxon>
        <taxon>Negativicutes</taxon>
        <taxon>Selenomonadales</taxon>
        <taxon>Sporomusaceae</taxon>
        <taxon>Sporomusa</taxon>
    </lineage>
</organism>
<gene>
    <name evidence="2" type="ORF">SPSIL_038860</name>
</gene>
<dbReference type="InterPro" id="IPR053892">
    <property type="entry name" value="MoaF-like"/>
</dbReference>